<organism evidence="1 2">
    <name type="scientific">Streptomyces antimycoticus</name>
    <dbReference type="NCBI Taxonomy" id="68175"/>
    <lineage>
        <taxon>Bacteria</taxon>
        <taxon>Bacillati</taxon>
        <taxon>Actinomycetota</taxon>
        <taxon>Actinomycetes</taxon>
        <taxon>Kitasatosporales</taxon>
        <taxon>Streptomycetaceae</taxon>
        <taxon>Streptomyces</taxon>
        <taxon>Streptomyces violaceusniger group</taxon>
    </lineage>
</organism>
<sequence length="89" mass="9992">MVQLGRLRARATVEDLEGLTVSDEYQVLARAVRARVVDVAEAQLIARTRLRGESMGALAGERGVSMRQLYRHRTAAEQRLASHLRHQGR</sequence>
<gene>
    <name evidence="1" type="ORF">SANT12839_073620</name>
</gene>
<evidence type="ECO:0000313" key="2">
    <source>
        <dbReference type="Proteomes" id="UP000299290"/>
    </source>
</evidence>
<evidence type="ECO:0008006" key="3">
    <source>
        <dbReference type="Google" id="ProtNLM"/>
    </source>
</evidence>
<comment type="caution">
    <text evidence="1">The sequence shown here is derived from an EMBL/GenBank/DDBJ whole genome shotgun (WGS) entry which is preliminary data.</text>
</comment>
<proteinExistence type="predicted"/>
<dbReference type="Proteomes" id="UP000299290">
    <property type="component" value="Unassembled WGS sequence"/>
</dbReference>
<name>A0A4D4KI90_9ACTN</name>
<keyword evidence="2" id="KW-1185">Reference proteome</keyword>
<protein>
    <recommendedName>
        <fullName evidence="3">RNA polymerase sigma-70 region 4 domain-containing protein</fullName>
    </recommendedName>
</protein>
<accession>A0A4D4KI90</accession>
<reference evidence="1 2" key="1">
    <citation type="journal article" date="2020" name="Int. J. Syst. Evol. Microbiol.">
        <title>Reclassification of Streptomyces castelarensis and Streptomyces sporoclivatus as later heterotypic synonyms of Streptomyces antimycoticus.</title>
        <authorList>
            <person name="Komaki H."/>
            <person name="Tamura T."/>
        </authorList>
    </citation>
    <scope>NUCLEOTIDE SEQUENCE [LARGE SCALE GENOMIC DNA]</scope>
    <source>
        <strain evidence="1 2">NBRC 12839</strain>
    </source>
</reference>
<dbReference type="AlphaFoldDB" id="A0A4D4KI90"/>
<dbReference type="EMBL" id="BJHV01000001">
    <property type="protein sequence ID" value="GDY46480.1"/>
    <property type="molecule type" value="Genomic_DNA"/>
</dbReference>
<evidence type="ECO:0000313" key="1">
    <source>
        <dbReference type="EMBL" id="GDY46480.1"/>
    </source>
</evidence>